<dbReference type="OrthoDB" id="679547at2"/>
<name>A0A420VX62_9SPHI</name>
<dbReference type="Proteomes" id="UP000282423">
    <property type="component" value="Unassembled WGS sequence"/>
</dbReference>
<organism evidence="2 3">
    <name type="scientific">Sphingobacterium puteale</name>
    <dbReference type="NCBI Taxonomy" id="2420510"/>
    <lineage>
        <taxon>Bacteria</taxon>
        <taxon>Pseudomonadati</taxon>
        <taxon>Bacteroidota</taxon>
        <taxon>Sphingobacteriia</taxon>
        <taxon>Sphingobacteriales</taxon>
        <taxon>Sphingobacteriaceae</taxon>
        <taxon>Sphingobacterium</taxon>
    </lineage>
</organism>
<evidence type="ECO:0000313" key="2">
    <source>
        <dbReference type="EMBL" id="RKO70968.1"/>
    </source>
</evidence>
<dbReference type="AlphaFoldDB" id="A0A420VX62"/>
<keyword evidence="3" id="KW-1185">Reference proteome</keyword>
<keyword evidence="1" id="KW-1133">Transmembrane helix</keyword>
<comment type="caution">
    <text evidence="2">The sequence shown here is derived from an EMBL/GenBank/DDBJ whole genome shotgun (WGS) entry which is preliminary data.</text>
</comment>
<accession>A0A420VX62</accession>
<dbReference type="Gene3D" id="2.60.40.1930">
    <property type="match status" value="1"/>
</dbReference>
<dbReference type="RefSeq" id="WP_121125086.1">
    <property type="nucleotide sequence ID" value="NZ_RBWS01000010.1"/>
</dbReference>
<proteinExistence type="predicted"/>
<feature type="transmembrane region" description="Helical" evidence="1">
    <location>
        <begin position="6"/>
        <end position="28"/>
    </location>
</feature>
<evidence type="ECO:0000313" key="3">
    <source>
        <dbReference type="Proteomes" id="UP000282423"/>
    </source>
</evidence>
<gene>
    <name evidence="2" type="ORF">D7322_14955</name>
</gene>
<reference evidence="2 3" key="1">
    <citation type="submission" date="2018-10" db="EMBL/GenBank/DDBJ databases">
        <title>Sphingobacterium sp. M05W1-28.</title>
        <authorList>
            <person name="Cai H."/>
        </authorList>
    </citation>
    <scope>NUCLEOTIDE SEQUENCE [LARGE SCALE GENOMIC DNA]</scope>
    <source>
        <strain evidence="2 3">M05W1-28</strain>
    </source>
</reference>
<sequence length="791" mass="91430">MILDRIFSTVAVWIKIILILGFFSGLVYGQQEVRKIYIHTDREAYFPGDSVWFKSYVVQHGYLDSSAINLHLNLADQQGNIVRSMFSLQRGGMSDGVFLLPLDWKQTSIYINAYVGTDKGMIERYYFKEIPIIQINNQNKNDLDSGAITVDCPLIVRPEGNGFLQNKDNRLYLQTIEAGEKPLLVKGTILKSDGDLLSVFELDSSGYGVVNIPPFVGNCRLEWEVNGKRKPDILLKTELGRKIYSRDIGDTIAVYLESNLPAERVKIILASNDRLVMIDTITIRPDRRTVIYLNRNDLDYGLLRLELRDQQDSIRSQSAHFVGGLRDIQVVPNIKWLQITQKDRGKNSFRLSLPSGEEGNLSISITALEVPNDCVPDITEDIYFRPYFSHKEPVHSTHLFRNDKLQYGLIAISAWNSPSNLNFNKVRSTNDSVYYLQGQILMEGNKWVHFHKKLVDQIAKNNGKGKPGGMSFGYKFPEDRVMRYKTIIPDLSGYFIVDNLIIRGTIATKLSAIEKKMMFDKFLVKYNFGPRKVDSTFFIPPLHQKFLVPQAWNESKWAYTPLSYRDKNGGIRLKEVKVDRSVQQRRIDYLEGRYAGEKFKGPADAVLDPHNDRFVKALPLNFGEYARLNYTKIADSTRWDRVFVNNYEIRTNRWKLEDLFNTSMDRIPYVKYFEKFKVDGYVTSVLYVYQMDPSEGDPYIGRALDEQEVEGYMREEHFKLVTYNYNLANEQFDARPTLYWNPDVKLDVRSSGMEISFFNNSNPEGFWITIQGITKSGKTIFFRDIIRPSKR</sequence>
<protein>
    <submittedName>
        <fullName evidence="2">Uncharacterized protein</fullName>
    </submittedName>
</protein>
<dbReference type="EMBL" id="RBWS01000010">
    <property type="protein sequence ID" value="RKO70968.1"/>
    <property type="molecule type" value="Genomic_DNA"/>
</dbReference>
<keyword evidence="1" id="KW-0812">Transmembrane</keyword>
<keyword evidence="1" id="KW-0472">Membrane</keyword>
<evidence type="ECO:0000256" key="1">
    <source>
        <dbReference type="SAM" id="Phobius"/>
    </source>
</evidence>